<accession>T1EPX9</accession>
<evidence type="ECO:0000313" key="3">
    <source>
        <dbReference type="Proteomes" id="UP000015101"/>
    </source>
</evidence>
<dbReference type="CTD" id="20198629"/>
<gene>
    <name evidence="2" type="primary">20198629</name>
    <name evidence="1" type="ORF">HELRODRAFT_160183</name>
</gene>
<proteinExistence type="predicted"/>
<dbReference type="EnsemblMetazoa" id="HelroT160183">
    <property type="protein sequence ID" value="HelroP160183"/>
    <property type="gene ID" value="HelroG160183"/>
</dbReference>
<reference evidence="3" key="1">
    <citation type="submission" date="2012-12" db="EMBL/GenBank/DDBJ databases">
        <authorList>
            <person name="Hellsten U."/>
            <person name="Grimwood J."/>
            <person name="Chapman J.A."/>
            <person name="Shapiro H."/>
            <person name="Aerts A."/>
            <person name="Otillar R.P."/>
            <person name="Terry A.Y."/>
            <person name="Boore J.L."/>
            <person name="Simakov O."/>
            <person name="Marletaz F."/>
            <person name="Cho S.-J."/>
            <person name="Edsinger-Gonzales E."/>
            <person name="Havlak P."/>
            <person name="Kuo D.-H."/>
            <person name="Larsson T."/>
            <person name="Lv J."/>
            <person name="Arendt D."/>
            <person name="Savage R."/>
            <person name="Osoegawa K."/>
            <person name="de Jong P."/>
            <person name="Lindberg D.R."/>
            <person name="Seaver E.C."/>
            <person name="Weisblat D.A."/>
            <person name="Putnam N.H."/>
            <person name="Grigoriev I.V."/>
            <person name="Rokhsar D.S."/>
        </authorList>
    </citation>
    <scope>NUCLEOTIDE SEQUENCE</scope>
</reference>
<dbReference type="EMBL" id="KB096324">
    <property type="protein sequence ID" value="ESO06058.1"/>
    <property type="molecule type" value="Genomic_DNA"/>
</dbReference>
<dbReference type="KEGG" id="hro:HELRODRAFT_160183"/>
<dbReference type="RefSeq" id="XP_009015426.1">
    <property type="nucleotide sequence ID" value="XM_009017178.1"/>
</dbReference>
<dbReference type="EMBL" id="AMQM01000535">
    <property type="status" value="NOT_ANNOTATED_CDS"/>
    <property type="molecule type" value="Genomic_DNA"/>
</dbReference>
<dbReference type="InParanoid" id="T1EPX9"/>
<dbReference type="AlphaFoldDB" id="T1EPX9"/>
<reference evidence="1 3" key="2">
    <citation type="journal article" date="2013" name="Nature">
        <title>Insights into bilaterian evolution from three spiralian genomes.</title>
        <authorList>
            <person name="Simakov O."/>
            <person name="Marletaz F."/>
            <person name="Cho S.J."/>
            <person name="Edsinger-Gonzales E."/>
            <person name="Havlak P."/>
            <person name="Hellsten U."/>
            <person name="Kuo D.H."/>
            <person name="Larsson T."/>
            <person name="Lv J."/>
            <person name="Arendt D."/>
            <person name="Savage R."/>
            <person name="Osoegawa K."/>
            <person name="de Jong P."/>
            <person name="Grimwood J."/>
            <person name="Chapman J.A."/>
            <person name="Shapiro H."/>
            <person name="Aerts A."/>
            <person name="Otillar R.P."/>
            <person name="Terry A.Y."/>
            <person name="Boore J.L."/>
            <person name="Grigoriev I.V."/>
            <person name="Lindberg D.R."/>
            <person name="Seaver E.C."/>
            <person name="Weisblat D.A."/>
            <person name="Putnam N.H."/>
            <person name="Rokhsar D.S."/>
        </authorList>
    </citation>
    <scope>NUCLEOTIDE SEQUENCE</scope>
</reference>
<sequence>MQKYFLMHVSRAHKPNVQAPLTDIVRTSYGQRNRWVHGRRKKHLNCTCKVARMYLKALLNIDNLKLIKKLCKVQRLASDVARLSWQSVKKVRTGASVFTLHSHSNASLNFMLILHVEDLTTQDNVS</sequence>
<dbReference type="Proteomes" id="UP000015101">
    <property type="component" value="Unassembled WGS sequence"/>
</dbReference>
<protein>
    <submittedName>
        <fullName evidence="1 2">Uncharacterized protein</fullName>
    </submittedName>
</protein>
<organism evidence="2 3">
    <name type="scientific">Helobdella robusta</name>
    <name type="common">Californian leech</name>
    <dbReference type="NCBI Taxonomy" id="6412"/>
    <lineage>
        <taxon>Eukaryota</taxon>
        <taxon>Metazoa</taxon>
        <taxon>Spiralia</taxon>
        <taxon>Lophotrochozoa</taxon>
        <taxon>Annelida</taxon>
        <taxon>Clitellata</taxon>
        <taxon>Hirudinea</taxon>
        <taxon>Rhynchobdellida</taxon>
        <taxon>Glossiphoniidae</taxon>
        <taxon>Helobdella</taxon>
    </lineage>
</organism>
<dbReference type="HOGENOM" id="CLU_1983964_0_0_1"/>
<evidence type="ECO:0000313" key="2">
    <source>
        <dbReference type="EnsemblMetazoa" id="HelroP160183"/>
    </source>
</evidence>
<evidence type="ECO:0000313" key="1">
    <source>
        <dbReference type="EMBL" id="ESO06058.1"/>
    </source>
</evidence>
<reference evidence="2" key="3">
    <citation type="submission" date="2015-06" db="UniProtKB">
        <authorList>
            <consortium name="EnsemblMetazoa"/>
        </authorList>
    </citation>
    <scope>IDENTIFICATION</scope>
</reference>
<keyword evidence="3" id="KW-1185">Reference proteome</keyword>
<dbReference type="GeneID" id="20198629"/>
<name>T1EPX9_HELRO</name>